<organism evidence="5 6">
    <name type="scientific">Galemys pyrenaicus</name>
    <name type="common">Iberian desman</name>
    <name type="synonym">Pyrenean desman</name>
    <dbReference type="NCBI Taxonomy" id="202257"/>
    <lineage>
        <taxon>Eukaryota</taxon>
        <taxon>Metazoa</taxon>
        <taxon>Chordata</taxon>
        <taxon>Craniata</taxon>
        <taxon>Vertebrata</taxon>
        <taxon>Euteleostomi</taxon>
        <taxon>Mammalia</taxon>
        <taxon>Eutheria</taxon>
        <taxon>Laurasiatheria</taxon>
        <taxon>Eulipotyphla</taxon>
        <taxon>Talpidae</taxon>
        <taxon>Galemys</taxon>
    </lineage>
</organism>
<evidence type="ECO:0000256" key="2">
    <source>
        <dbReference type="ARBA" id="ARBA00023310"/>
    </source>
</evidence>
<feature type="domain" description="F1F0-ATP synthase delta subunit C-terminal" evidence="4">
    <location>
        <begin position="188"/>
        <end position="223"/>
    </location>
</feature>
<dbReference type="Proteomes" id="UP000700334">
    <property type="component" value="Unassembled WGS sequence"/>
</dbReference>
<dbReference type="GO" id="GO:0006754">
    <property type="term" value="P:ATP biosynthetic process"/>
    <property type="evidence" value="ECO:0007669"/>
    <property type="project" value="UniProtKB-KW"/>
</dbReference>
<reference evidence="5" key="1">
    <citation type="journal article" date="2021" name="Evol. Appl.">
        <title>The genome of the Pyrenean desman and the effects of bottlenecks and inbreeding on the genomic landscape of an endangered species.</title>
        <authorList>
            <person name="Escoda L."/>
            <person name="Castresana J."/>
        </authorList>
    </citation>
    <scope>NUCLEOTIDE SEQUENCE</scope>
    <source>
        <strain evidence="5">IBE-C5619</strain>
    </source>
</reference>
<name>A0A8J6AH71_GALPY</name>
<comment type="caution">
    <text evidence="5">The sequence shown here is derived from an EMBL/GenBank/DDBJ whole genome shotgun (WGS) entry which is preliminary data.</text>
</comment>
<evidence type="ECO:0000313" key="6">
    <source>
        <dbReference type="Proteomes" id="UP000700334"/>
    </source>
</evidence>
<dbReference type="SUPFAM" id="SSF46604">
    <property type="entry name" value="Epsilon subunit of F1F0-ATP synthase C-terminal domain"/>
    <property type="match status" value="1"/>
</dbReference>
<feature type="compositionally biased region" description="Polar residues" evidence="3">
    <location>
        <begin position="31"/>
        <end position="44"/>
    </location>
</feature>
<gene>
    <name evidence="5" type="ORF">J0S82_000965</name>
</gene>
<dbReference type="GO" id="GO:0045259">
    <property type="term" value="C:proton-transporting ATP synthase complex"/>
    <property type="evidence" value="ECO:0007669"/>
    <property type="project" value="UniProtKB-KW"/>
</dbReference>
<evidence type="ECO:0000313" key="5">
    <source>
        <dbReference type="EMBL" id="KAG8518727.1"/>
    </source>
</evidence>
<dbReference type="Gene3D" id="1.20.5.440">
    <property type="entry name" value="ATP synthase delta/epsilon subunit, C-terminal domain"/>
    <property type="match status" value="1"/>
</dbReference>
<protein>
    <recommendedName>
        <fullName evidence="4">F1F0-ATP synthase delta subunit C-terminal domain-containing protein</fullName>
    </recommendedName>
</protein>
<evidence type="ECO:0000256" key="3">
    <source>
        <dbReference type="SAM" id="MobiDB-lite"/>
    </source>
</evidence>
<keyword evidence="2" id="KW-0066">ATP synthesis</keyword>
<feature type="region of interest" description="Disordered" evidence="3">
    <location>
        <begin position="1"/>
        <end position="57"/>
    </location>
</feature>
<dbReference type="InterPro" id="IPR036794">
    <property type="entry name" value="ATP_F1_dsu/esu_C_sf"/>
</dbReference>
<dbReference type="AlphaFoldDB" id="A0A8J6AH71"/>
<keyword evidence="1" id="KW-0139">CF(1)</keyword>
<feature type="region of interest" description="Disordered" evidence="3">
    <location>
        <begin position="113"/>
        <end position="161"/>
    </location>
</feature>
<evidence type="ECO:0000256" key="1">
    <source>
        <dbReference type="ARBA" id="ARBA00023196"/>
    </source>
</evidence>
<evidence type="ECO:0000259" key="4">
    <source>
        <dbReference type="Pfam" id="PF21335"/>
    </source>
</evidence>
<proteinExistence type="predicted"/>
<dbReference type="InterPro" id="IPR048937">
    <property type="entry name" value="ATPD_C_metazoa"/>
</dbReference>
<dbReference type="EMBL" id="JAGFMF010011626">
    <property type="protein sequence ID" value="KAG8518727.1"/>
    <property type="molecule type" value="Genomic_DNA"/>
</dbReference>
<dbReference type="OrthoDB" id="270171at2759"/>
<feature type="compositionally biased region" description="Polar residues" evidence="3">
    <location>
        <begin position="13"/>
        <end position="24"/>
    </location>
</feature>
<dbReference type="Pfam" id="PF21335">
    <property type="entry name" value="ATPD_C_metazoa"/>
    <property type="match status" value="1"/>
</dbReference>
<sequence>MEVRSPLLHARSPVQSLLRTSPASQARKPSGTEQRATPLSSPESRGSPLAWAPPAPVSVRVDVRSAGTLGARESHVAFAHCLERGAPEGMRLKRHSVEAEKEGKVTPKFLAQEPDLGNQKDGLARCPAKAPTSSGCTCPHRQEPWASQRPRAGPVVVSTPPQNALVTSEVKARSPAQLLAEAAVAELGTAREKVQSELVGAAEAASRADVQICTEAGKALVKAPQ</sequence>
<keyword evidence="6" id="KW-1185">Reference proteome</keyword>
<accession>A0A8J6AH71</accession>